<sequence>MPTVKAISLEQAHELLKSGKHKAVELDFDVDADAFFALSSEYCEHGAKISRHENHFVIKPQRAEIPALN</sequence>
<protein>
    <submittedName>
        <fullName evidence="1">Uncharacterized protein</fullName>
    </submittedName>
</protein>
<name>A0ABX3U7S5_KLUIN</name>
<reference evidence="1 2" key="1">
    <citation type="submission" date="2017-02" db="EMBL/GenBank/DDBJ databases">
        <title>Draft genome sequence of a Kluyvera intermedia isolate from a patient with a pancreatic abscess.</title>
        <authorList>
            <person name="Thele R."/>
        </authorList>
    </citation>
    <scope>NUCLEOTIDE SEQUENCE [LARGE SCALE GENOMIC DNA]</scope>
    <source>
        <strain evidence="1 2">FOSA7093</strain>
    </source>
</reference>
<gene>
    <name evidence="1" type="ORF">B2M27_25390</name>
</gene>
<evidence type="ECO:0000313" key="1">
    <source>
        <dbReference type="EMBL" id="ORJ47584.1"/>
    </source>
</evidence>
<dbReference type="Proteomes" id="UP000192521">
    <property type="component" value="Unassembled WGS sequence"/>
</dbReference>
<comment type="caution">
    <text evidence="1">The sequence shown here is derived from an EMBL/GenBank/DDBJ whole genome shotgun (WGS) entry which is preliminary data.</text>
</comment>
<organism evidence="1 2">
    <name type="scientific">Kluyvera intermedia</name>
    <name type="common">Enterobacter intermedius</name>
    <dbReference type="NCBI Taxonomy" id="61648"/>
    <lineage>
        <taxon>Bacteria</taxon>
        <taxon>Pseudomonadati</taxon>
        <taxon>Pseudomonadota</taxon>
        <taxon>Gammaproteobacteria</taxon>
        <taxon>Enterobacterales</taxon>
        <taxon>Enterobacteriaceae</taxon>
        <taxon>Kluyvera</taxon>
    </lineage>
</organism>
<keyword evidence="2" id="KW-1185">Reference proteome</keyword>
<accession>A0ABX3U7S5</accession>
<proteinExistence type="predicted"/>
<evidence type="ECO:0000313" key="2">
    <source>
        <dbReference type="Proteomes" id="UP000192521"/>
    </source>
</evidence>
<dbReference type="RefSeq" id="WP_079498707.1">
    <property type="nucleotide sequence ID" value="NZ_MWPR01000070.1"/>
</dbReference>
<dbReference type="EMBL" id="MWPR01000070">
    <property type="protein sequence ID" value="ORJ47584.1"/>
    <property type="molecule type" value="Genomic_DNA"/>
</dbReference>